<organism evidence="2 3">
    <name type="scientific">Liparis tanakae</name>
    <name type="common">Tanaka's snailfish</name>
    <dbReference type="NCBI Taxonomy" id="230148"/>
    <lineage>
        <taxon>Eukaryota</taxon>
        <taxon>Metazoa</taxon>
        <taxon>Chordata</taxon>
        <taxon>Craniata</taxon>
        <taxon>Vertebrata</taxon>
        <taxon>Euteleostomi</taxon>
        <taxon>Actinopterygii</taxon>
        <taxon>Neopterygii</taxon>
        <taxon>Teleostei</taxon>
        <taxon>Neoteleostei</taxon>
        <taxon>Acanthomorphata</taxon>
        <taxon>Eupercaria</taxon>
        <taxon>Perciformes</taxon>
        <taxon>Cottioidei</taxon>
        <taxon>Cottales</taxon>
        <taxon>Liparidae</taxon>
        <taxon>Liparis</taxon>
    </lineage>
</organism>
<feature type="compositionally biased region" description="Pro residues" evidence="1">
    <location>
        <begin position="28"/>
        <end position="45"/>
    </location>
</feature>
<feature type="region of interest" description="Disordered" evidence="1">
    <location>
        <begin position="15"/>
        <end position="114"/>
    </location>
</feature>
<sequence>MQICGRMYPEPITVDMDQSSREEALITPLPPDYPPPLALPYPNSPRPHQTLNVSGPGSIDPPDSVSLGARPPLMRPSGSCRGKVKGHKVTPVVGSGSKCPGLRQSTDTYSSRTQ</sequence>
<dbReference type="AlphaFoldDB" id="A0A4Z2HSA9"/>
<gene>
    <name evidence="2" type="ORF">EYF80_021041</name>
</gene>
<comment type="caution">
    <text evidence="2">The sequence shown here is derived from an EMBL/GenBank/DDBJ whole genome shotgun (WGS) entry which is preliminary data.</text>
</comment>
<proteinExistence type="predicted"/>
<dbReference type="EMBL" id="SRLO01000185">
    <property type="protein sequence ID" value="TNN68729.1"/>
    <property type="molecule type" value="Genomic_DNA"/>
</dbReference>
<reference evidence="2 3" key="1">
    <citation type="submission" date="2019-03" db="EMBL/GenBank/DDBJ databases">
        <title>First draft genome of Liparis tanakae, snailfish: a comprehensive survey of snailfish specific genes.</title>
        <authorList>
            <person name="Kim W."/>
            <person name="Song I."/>
            <person name="Jeong J.-H."/>
            <person name="Kim D."/>
            <person name="Kim S."/>
            <person name="Ryu S."/>
            <person name="Song J.Y."/>
            <person name="Lee S.K."/>
        </authorList>
    </citation>
    <scope>NUCLEOTIDE SEQUENCE [LARGE SCALE GENOMIC DNA]</scope>
    <source>
        <tissue evidence="2">Muscle</tissue>
    </source>
</reference>
<protein>
    <submittedName>
        <fullName evidence="2">Uncharacterized protein</fullName>
    </submittedName>
</protein>
<evidence type="ECO:0000256" key="1">
    <source>
        <dbReference type="SAM" id="MobiDB-lite"/>
    </source>
</evidence>
<evidence type="ECO:0000313" key="3">
    <source>
        <dbReference type="Proteomes" id="UP000314294"/>
    </source>
</evidence>
<evidence type="ECO:0000313" key="2">
    <source>
        <dbReference type="EMBL" id="TNN68729.1"/>
    </source>
</evidence>
<accession>A0A4Z2HSA9</accession>
<name>A0A4Z2HSA9_9TELE</name>
<keyword evidence="3" id="KW-1185">Reference proteome</keyword>
<feature type="compositionally biased region" description="Polar residues" evidence="1">
    <location>
        <begin position="103"/>
        <end position="114"/>
    </location>
</feature>
<dbReference type="Proteomes" id="UP000314294">
    <property type="component" value="Unassembled WGS sequence"/>
</dbReference>